<accession>A0ACB8THR4</accession>
<sequence length="314" mass="33973">MAEMSKPINDLPPAVPVSFLSEVLLPPKPTWTSEDVPDLTGKIAIVTGGNTGIGKETCRVLLAHNAKVYLAARSESKGSRAIEELQEKTGKTAVFLRLDLADLRSIRQAAEAFVSQEQQLHILFNNGGVMFPPLDLVTAQGYDGQFGTNTLGHFFFTKLLLPILLQTAKGEPNAMPCKVRVVNTSSVGHNLFVLPGGINWESIQPGNVSLKARTKIGTHALYGQSKLGNILFSNELAKRYGDQGIVSISLHPGSIKTELGRHISGSLFRNIIRKLANLTQYDVTYGAISQLYAGTSLQAEKLNGEASIHLLFLA</sequence>
<gene>
    <name evidence="1" type="ORF">BV25DRAFT_1911002</name>
</gene>
<comment type="caution">
    <text evidence="1">The sequence shown here is derived from an EMBL/GenBank/DDBJ whole genome shotgun (WGS) entry which is preliminary data.</text>
</comment>
<dbReference type="Proteomes" id="UP000814140">
    <property type="component" value="Unassembled WGS sequence"/>
</dbReference>
<protein>
    <submittedName>
        <fullName evidence="1">NAD-binding protein</fullName>
    </submittedName>
</protein>
<reference evidence="1" key="1">
    <citation type="submission" date="2021-03" db="EMBL/GenBank/DDBJ databases">
        <authorList>
            <consortium name="DOE Joint Genome Institute"/>
            <person name="Ahrendt S."/>
            <person name="Looney B.P."/>
            <person name="Miyauchi S."/>
            <person name="Morin E."/>
            <person name="Drula E."/>
            <person name="Courty P.E."/>
            <person name="Chicoki N."/>
            <person name="Fauchery L."/>
            <person name="Kohler A."/>
            <person name="Kuo A."/>
            <person name="Labutti K."/>
            <person name="Pangilinan J."/>
            <person name="Lipzen A."/>
            <person name="Riley R."/>
            <person name="Andreopoulos W."/>
            <person name="He G."/>
            <person name="Johnson J."/>
            <person name="Barry K.W."/>
            <person name="Grigoriev I.V."/>
            <person name="Nagy L."/>
            <person name="Hibbett D."/>
            <person name="Henrissat B."/>
            <person name="Matheny P.B."/>
            <person name="Labbe J."/>
            <person name="Martin F."/>
        </authorList>
    </citation>
    <scope>NUCLEOTIDE SEQUENCE</scope>
    <source>
        <strain evidence="1">HHB10654</strain>
    </source>
</reference>
<organism evidence="1 2">
    <name type="scientific">Artomyces pyxidatus</name>
    <dbReference type="NCBI Taxonomy" id="48021"/>
    <lineage>
        <taxon>Eukaryota</taxon>
        <taxon>Fungi</taxon>
        <taxon>Dikarya</taxon>
        <taxon>Basidiomycota</taxon>
        <taxon>Agaricomycotina</taxon>
        <taxon>Agaricomycetes</taxon>
        <taxon>Russulales</taxon>
        <taxon>Auriscalpiaceae</taxon>
        <taxon>Artomyces</taxon>
    </lineage>
</organism>
<proteinExistence type="predicted"/>
<evidence type="ECO:0000313" key="1">
    <source>
        <dbReference type="EMBL" id="KAI0067967.1"/>
    </source>
</evidence>
<evidence type="ECO:0000313" key="2">
    <source>
        <dbReference type="Proteomes" id="UP000814140"/>
    </source>
</evidence>
<reference evidence="1" key="2">
    <citation type="journal article" date="2022" name="New Phytol.">
        <title>Evolutionary transition to the ectomycorrhizal habit in the genomes of a hyperdiverse lineage of mushroom-forming fungi.</title>
        <authorList>
            <person name="Looney B."/>
            <person name="Miyauchi S."/>
            <person name="Morin E."/>
            <person name="Drula E."/>
            <person name="Courty P.E."/>
            <person name="Kohler A."/>
            <person name="Kuo A."/>
            <person name="LaButti K."/>
            <person name="Pangilinan J."/>
            <person name="Lipzen A."/>
            <person name="Riley R."/>
            <person name="Andreopoulos W."/>
            <person name="He G."/>
            <person name="Johnson J."/>
            <person name="Nolan M."/>
            <person name="Tritt A."/>
            <person name="Barry K.W."/>
            <person name="Grigoriev I.V."/>
            <person name="Nagy L.G."/>
            <person name="Hibbett D."/>
            <person name="Henrissat B."/>
            <person name="Matheny P.B."/>
            <person name="Labbe J."/>
            <person name="Martin F.M."/>
        </authorList>
    </citation>
    <scope>NUCLEOTIDE SEQUENCE</scope>
    <source>
        <strain evidence="1">HHB10654</strain>
    </source>
</reference>
<keyword evidence="2" id="KW-1185">Reference proteome</keyword>
<dbReference type="EMBL" id="MU277188">
    <property type="protein sequence ID" value="KAI0067967.1"/>
    <property type="molecule type" value="Genomic_DNA"/>
</dbReference>
<name>A0ACB8THR4_9AGAM</name>